<proteinExistence type="predicted"/>
<name>A0ABQ8NWD0_PYRGI</name>
<evidence type="ECO:0000313" key="2">
    <source>
        <dbReference type="Proteomes" id="UP001059893"/>
    </source>
</evidence>
<keyword evidence="2" id="KW-1185">Reference proteome</keyword>
<comment type="caution">
    <text evidence="1">The sequence shown here is derived from an EMBL/GenBank/DDBJ whole genome shotgun (WGS) entry which is preliminary data.</text>
</comment>
<accession>A0ABQ8NWD0</accession>
<gene>
    <name evidence="1" type="ORF">MCOR33_001707</name>
</gene>
<dbReference type="Proteomes" id="UP001059893">
    <property type="component" value="Unassembled WGS sequence"/>
</dbReference>
<protein>
    <submittedName>
        <fullName evidence="1">Uncharacterized protein</fullName>
    </submittedName>
</protein>
<evidence type="ECO:0000313" key="1">
    <source>
        <dbReference type="EMBL" id="KAI6303112.1"/>
    </source>
</evidence>
<organism evidence="1 2">
    <name type="scientific">Pyricularia grisea</name>
    <name type="common">Crabgrass-specific blast fungus</name>
    <name type="synonym">Magnaporthe grisea</name>
    <dbReference type="NCBI Taxonomy" id="148305"/>
    <lineage>
        <taxon>Eukaryota</taxon>
        <taxon>Fungi</taxon>
        <taxon>Dikarya</taxon>
        <taxon>Ascomycota</taxon>
        <taxon>Pezizomycotina</taxon>
        <taxon>Sordariomycetes</taxon>
        <taxon>Sordariomycetidae</taxon>
        <taxon>Magnaporthales</taxon>
        <taxon>Pyriculariaceae</taxon>
        <taxon>Pyricularia</taxon>
    </lineage>
</organism>
<reference evidence="1" key="1">
    <citation type="submission" date="2021-01" db="EMBL/GenBank/DDBJ databases">
        <title>Deciphering the adaptive evolutionary patterns associated with biogeogrpahic diversity in the finger millet blast pathogen Magnaporthe oryzae in Eastern Africa.</title>
        <authorList>
            <person name="Onyema G."/>
            <person name="Shittu T.A."/>
            <person name="Dodsworth S."/>
            <person name="Devilliers S."/>
            <person name="Muthumeenakshi S."/>
            <person name="Sreenivasaprasad S."/>
        </authorList>
    </citation>
    <scope>NUCLEOTIDE SEQUENCE</scope>
    <source>
        <strain evidence="1">D15/s37</strain>
    </source>
</reference>
<sequence length="99" mass="10975">MQPNLNQAFNTPANSKKMVYFMWDFVLRTFQILAAKVKPQNPESSPMFKDVLGRSMQAKMMITDETGMMAAMMGGGSGGVSFTTEIKQLARTIDQFPSA</sequence>
<dbReference type="EMBL" id="JABSND010000017">
    <property type="protein sequence ID" value="KAI6303112.1"/>
    <property type="molecule type" value="Genomic_DNA"/>
</dbReference>